<dbReference type="HAMAP" id="MF_00527">
    <property type="entry name" value="3MGH"/>
    <property type="match status" value="1"/>
</dbReference>
<dbReference type="Pfam" id="PF02245">
    <property type="entry name" value="Pur_DNA_glyco"/>
    <property type="match status" value="1"/>
</dbReference>
<dbReference type="PANTHER" id="PTHR10429">
    <property type="entry name" value="DNA-3-METHYLADENINE GLYCOSYLASE"/>
    <property type="match status" value="1"/>
</dbReference>
<dbReference type="GO" id="GO:0003677">
    <property type="term" value="F:DNA binding"/>
    <property type="evidence" value="ECO:0007669"/>
    <property type="project" value="InterPro"/>
</dbReference>
<evidence type="ECO:0000313" key="7">
    <source>
        <dbReference type="Proteomes" id="UP000074310"/>
    </source>
</evidence>
<dbReference type="PANTHER" id="PTHR10429:SF0">
    <property type="entry name" value="DNA-3-METHYLADENINE GLYCOSYLASE"/>
    <property type="match status" value="1"/>
</dbReference>
<dbReference type="Gene3D" id="3.10.300.10">
    <property type="entry name" value="Methylpurine-DNA glycosylase (MPG)"/>
    <property type="match status" value="1"/>
</dbReference>
<dbReference type="NCBIfam" id="TIGR00567">
    <property type="entry name" value="3mg"/>
    <property type="match status" value="1"/>
</dbReference>
<dbReference type="SUPFAM" id="SSF50486">
    <property type="entry name" value="FMT C-terminal domain-like"/>
    <property type="match status" value="1"/>
</dbReference>
<dbReference type="InterPro" id="IPR036995">
    <property type="entry name" value="MPG_sf"/>
</dbReference>
<dbReference type="EC" id="3.2.2.-" evidence="5"/>
<dbReference type="AlphaFoldDB" id="A0A147I7J5"/>
<comment type="caution">
    <text evidence="6">The sequence shown here is derived from an EMBL/GenBank/DDBJ whole genome shotgun (WGS) entry which is preliminary data.</text>
</comment>
<evidence type="ECO:0000256" key="2">
    <source>
        <dbReference type="ARBA" id="ARBA00022763"/>
    </source>
</evidence>
<evidence type="ECO:0000313" key="6">
    <source>
        <dbReference type="EMBL" id="KTT74984.1"/>
    </source>
</evidence>
<dbReference type="InterPro" id="IPR011034">
    <property type="entry name" value="Formyl_transferase-like_C_sf"/>
</dbReference>
<evidence type="ECO:0000256" key="5">
    <source>
        <dbReference type="HAMAP-Rule" id="MF_00527"/>
    </source>
</evidence>
<keyword evidence="3 5" id="KW-0378">Hydrolase</keyword>
<keyword evidence="2 5" id="KW-0227">DNA damage</keyword>
<organism evidence="6 7">
    <name type="scientific">Sphingomonas endophytica</name>
    <dbReference type="NCBI Taxonomy" id="869719"/>
    <lineage>
        <taxon>Bacteria</taxon>
        <taxon>Pseudomonadati</taxon>
        <taxon>Pseudomonadota</taxon>
        <taxon>Alphaproteobacteria</taxon>
        <taxon>Sphingomonadales</taxon>
        <taxon>Sphingomonadaceae</taxon>
        <taxon>Sphingomonas</taxon>
    </lineage>
</organism>
<keyword evidence="7" id="KW-1185">Reference proteome</keyword>
<sequence>MDRSFFSRDVVTVARALIGVTVTVDGVGGVIVETEAYDAADPASHSFAGPKARNATMFGPAGAAYVYRIYGLHHCLNVTCGDGAAVLIRALAPTDGVATMQERRGISVRSASLCAGPGRLCSALDIDLAFDGKPLDALPFAWRDRAVAPPILATPRIGITRAAATPWRFILPGSPSLSRPAPAADRR</sequence>
<dbReference type="OrthoDB" id="9794313at2"/>
<dbReference type="CDD" id="cd00540">
    <property type="entry name" value="AAG"/>
    <property type="match status" value="1"/>
</dbReference>
<dbReference type="GO" id="GO:0006284">
    <property type="term" value="P:base-excision repair"/>
    <property type="evidence" value="ECO:0007669"/>
    <property type="project" value="InterPro"/>
</dbReference>
<keyword evidence="4 5" id="KW-0234">DNA repair</keyword>
<gene>
    <name evidence="6" type="ORF">NS334_03765</name>
</gene>
<accession>A0A147I7J5</accession>
<reference evidence="6 7" key="1">
    <citation type="journal article" date="2016" name="Front. Microbiol.">
        <title>Genomic Resource of Rice Seed Associated Bacteria.</title>
        <authorList>
            <person name="Midha S."/>
            <person name="Bansal K."/>
            <person name="Sharma S."/>
            <person name="Kumar N."/>
            <person name="Patil P.P."/>
            <person name="Chaudhry V."/>
            <person name="Patil P.B."/>
        </authorList>
    </citation>
    <scope>NUCLEOTIDE SEQUENCE [LARGE SCALE GENOMIC DNA]</scope>
    <source>
        <strain evidence="6 7">NS334</strain>
    </source>
</reference>
<comment type="similarity">
    <text evidence="1 5">Belongs to the DNA glycosylase MPG family.</text>
</comment>
<dbReference type="InterPro" id="IPR003180">
    <property type="entry name" value="MPG"/>
</dbReference>
<name>A0A147I7J5_9SPHN</name>
<dbReference type="EMBL" id="LDTB01000009">
    <property type="protein sequence ID" value="KTT74984.1"/>
    <property type="molecule type" value="Genomic_DNA"/>
</dbReference>
<dbReference type="PATRIC" id="fig|869719.3.peg.3595"/>
<dbReference type="NCBIfam" id="NF002003">
    <property type="entry name" value="PRK00802.1-3"/>
    <property type="match status" value="1"/>
</dbReference>
<dbReference type="GO" id="GO:0003905">
    <property type="term" value="F:alkylbase DNA N-glycosylase activity"/>
    <property type="evidence" value="ECO:0007669"/>
    <property type="project" value="InterPro"/>
</dbReference>
<evidence type="ECO:0000256" key="4">
    <source>
        <dbReference type="ARBA" id="ARBA00023204"/>
    </source>
</evidence>
<dbReference type="Proteomes" id="UP000074310">
    <property type="component" value="Unassembled WGS sequence"/>
</dbReference>
<evidence type="ECO:0000256" key="3">
    <source>
        <dbReference type="ARBA" id="ARBA00022801"/>
    </source>
</evidence>
<protein>
    <recommendedName>
        <fullName evidence="5">Putative 3-methyladenine DNA glycosylase</fullName>
        <ecNumber evidence="5">3.2.2.-</ecNumber>
    </recommendedName>
</protein>
<proteinExistence type="inferred from homology"/>
<evidence type="ECO:0000256" key="1">
    <source>
        <dbReference type="ARBA" id="ARBA00009232"/>
    </source>
</evidence>
<dbReference type="RefSeq" id="WP_058754650.1">
    <property type="nucleotide sequence ID" value="NZ_LDTB01000009.1"/>
</dbReference>